<dbReference type="AlphaFoldDB" id="I8Z4E8"/>
<evidence type="ECO:0000313" key="2">
    <source>
        <dbReference type="EMBL" id="EIY69762.1"/>
    </source>
</evidence>
<name>I8Z4E8_9BACE</name>
<keyword evidence="1" id="KW-1133">Transmembrane helix</keyword>
<evidence type="ECO:0000313" key="3">
    <source>
        <dbReference type="Proteomes" id="UP000005150"/>
    </source>
</evidence>
<protein>
    <submittedName>
        <fullName evidence="2">Uncharacterized protein</fullName>
    </submittedName>
</protein>
<dbReference type="HOGENOM" id="CLU_3247499_0_0_10"/>
<accession>I8Z4E8</accession>
<gene>
    <name evidence="2" type="ORF">HMPREF1071_00782</name>
</gene>
<keyword evidence="1" id="KW-0472">Membrane</keyword>
<comment type="caution">
    <text evidence="2">The sequence shown here is derived from an EMBL/GenBank/DDBJ whole genome shotgun (WGS) entry which is preliminary data.</text>
</comment>
<sequence>MNDKIVLFVNTTCYYLILCLVFLSYDYMLLSINKLILITICY</sequence>
<reference evidence="2 3" key="1">
    <citation type="submission" date="2012-02" db="EMBL/GenBank/DDBJ databases">
        <title>The Genome Sequence of Bacteroides salyersiae CL02T12C01.</title>
        <authorList>
            <consortium name="The Broad Institute Genome Sequencing Platform"/>
            <person name="Earl A."/>
            <person name="Ward D."/>
            <person name="Feldgarden M."/>
            <person name="Gevers D."/>
            <person name="Zitomersky N.L."/>
            <person name="Coyne M.J."/>
            <person name="Comstock L.E."/>
            <person name="Young S.K."/>
            <person name="Zeng Q."/>
            <person name="Gargeya S."/>
            <person name="Fitzgerald M."/>
            <person name="Haas B."/>
            <person name="Abouelleil A."/>
            <person name="Alvarado L."/>
            <person name="Arachchi H.M."/>
            <person name="Berlin A."/>
            <person name="Chapman S.B."/>
            <person name="Gearin G."/>
            <person name="Goldberg J."/>
            <person name="Griggs A."/>
            <person name="Gujja S."/>
            <person name="Hansen M."/>
            <person name="Heiman D."/>
            <person name="Howarth C."/>
            <person name="Larimer J."/>
            <person name="Lui A."/>
            <person name="MacDonald P.J.P."/>
            <person name="McCowen C."/>
            <person name="Montmayeur A."/>
            <person name="Murphy C."/>
            <person name="Neiman D."/>
            <person name="Pearson M."/>
            <person name="Priest M."/>
            <person name="Roberts A."/>
            <person name="Saif S."/>
            <person name="Shea T."/>
            <person name="Sisk P."/>
            <person name="Stolte C."/>
            <person name="Sykes S."/>
            <person name="Wortman J."/>
            <person name="Nusbaum C."/>
            <person name="Birren B."/>
        </authorList>
    </citation>
    <scope>NUCLEOTIDE SEQUENCE [LARGE SCALE GENOMIC DNA]</scope>
    <source>
        <strain evidence="2 3">CL02T12C01</strain>
    </source>
</reference>
<dbReference type="EMBL" id="AGXV01000010">
    <property type="protein sequence ID" value="EIY69762.1"/>
    <property type="molecule type" value="Genomic_DNA"/>
</dbReference>
<organism evidence="2 3">
    <name type="scientific">Bacteroides salyersiae CL02T12C01</name>
    <dbReference type="NCBI Taxonomy" id="997887"/>
    <lineage>
        <taxon>Bacteria</taxon>
        <taxon>Pseudomonadati</taxon>
        <taxon>Bacteroidota</taxon>
        <taxon>Bacteroidia</taxon>
        <taxon>Bacteroidales</taxon>
        <taxon>Bacteroidaceae</taxon>
        <taxon>Bacteroides</taxon>
    </lineage>
</organism>
<keyword evidence="3" id="KW-1185">Reference proteome</keyword>
<feature type="transmembrane region" description="Helical" evidence="1">
    <location>
        <begin position="6"/>
        <end position="25"/>
    </location>
</feature>
<keyword evidence="1" id="KW-0812">Transmembrane</keyword>
<evidence type="ECO:0000256" key="1">
    <source>
        <dbReference type="SAM" id="Phobius"/>
    </source>
</evidence>
<dbReference type="Proteomes" id="UP000005150">
    <property type="component" value="Unassembled WGS sequence"/>
</dbReference>
<proteinExistence type="predicted"/>